<sequence>MGKILINVCCVLVLAAAAGTTETRSLQAAEEPTIIAAATEQVSLPELRGRMENNIPGLCIKDTYKKGFRGFAVKIPAEQQDSLNRLDGIKRTDKAAVYQTEINESAPFIGAEAAREERDAKGFPLTGKGVKVGIIDTGIDYHHPDLKNNYKGGYDFVDQDHDPLEGAADKNGEPTMHGTHVAGIIAADGAIRGVAPEADLYMYRALGPGGQGSTEQILEAVEKAIEDEVDVLNLSLGSPINGPDWPTSRALDKAVEKGITAVTSSGNSGPKMWSVGSPGTSEKAISVGASIPPLRMPKLALVDDPELSIDLQPVKGAAPWEFRRDLPLVFAGLGLKEDLQDVKGKAVLIERGGIPLVRKMANARRAGADAVILYNNVAGGFAAVSKEELPLPVITISKEDGEHLKKAVQEKEGDVPPALRTILEEETDHMAFFSSRGPVTQSWAVKPDIVAPGVDIDSTVPQGYMSLNGTSMAAPHIAGAAALVKQARPKWTPEQIKTVLMNAAVPLTDESGSMYPPFVQGAGRVDIARALKTETLVSPGTLSLGVRPLGREQTVYEETIRLENNSKKKRTYRFQAENEPFFGMEWHVPEVVVVPPGEAKEVNVQAELEPGVVETDELHGAITVTGGKYPVTLPYLMLINEPQYPRISAFELQPDPQASAFQYEVYMPGGADTFEIRLYDPDTFAYAGMLDEKQNVKPGLFKQTLKKEEISVKPGVYRAVIHAVSGTKEETLETFIQLRQQRVEKTPEPRT</sequence>
<evidence type="ECO:0000313" key="13">
    <source>
        <dbReference type="EMBL" id="SFL87145.1"/>
    </source>
</evidence>
<dbReference type="PANTHER" id="PTHR43806">
    <property type="entry name" value="PEPTIDASE S8"/>
    <property type="match status" value="1"/>
</dbReference>
<dbReference type="Pfam" id="PF00082">
    <property type="entry name" value="Peptidase_S8"/>
    <property type="match status" value="1"/>
</dbReference>
<evidence type="ECO:0000256" key="8">
    <source>
        <dbReference type="PIRSR" id="PIRSR615500-1"/>
    </source>
</evidence>
<evidence type="ECO:0000256" key="9">
    <source>
        <dbReference type="PROSITE-ProRule" id="PRU01240"/>
    </source>
</evidence>
<organism evidence="13 14">
    <name type="scientific">Salibacterium qingdaonense</name>
    <dbReference type="NCBI Taxonomy" id="266892"/>
    <lineage>
        <taxon>Bacteria</taxon>
        <taxon>Bacillati</taxon>
        <taxon>Bacillota</taxon>
        <taxon>Bacilli</taxon>
        <taxon>Bacillales</taxon>
        <taxon>Bacillaceae</taxon>
    </lineage>
</organism>
<evidence type="ECO:0000256" key="3">
    <source>
        <dbReference type="ARBA" id="ARBA00022525"/>
    </source>
</evidence>
<dbReference type="InterPro" id="IPR022398">
    <property type="entry name" value="Peptidase_S8_His-AS"/>
</dbReference>
<gene>
    <name evidence="13" type="ORF">SAMN04488054_10718</name>
</gene>
<dbReference type="Proteomes" id="UP000199668">
    <property type="component" value="Unassembled WGS sequence"/>
</dbReference>
<protein>
    <submittedName>
        <fullName evidence="13">Minor extracellular serine protease Vpr</fullName>
    </submittedName>
</protein>
<evidence type="ECO:0000313" key="14">
    <source>
        <dbReference type="Proteomes" id="UP000199668"/>
    </source>
</evidence>
<keyword evidence="14" id="KW-1185">Reference proteome</keyword>
<accession>A0A1I4L7Z2</accession>
<dbReference type="AlphaFoldDB" id="A0A1I4L7Z2"/>
<dbReference type="InterPro" id="IPR003137">
    <property type="entry name" value="PA_domain"/>
</dbReference>
<keyword evidence="5" id="KW-0732">Signal</keyword>
<dbReference type="STRING" id="266892.SAMN04488054_10718"/>
<evidence type="ECO:0000256" key="10">
    <source>
        <dbReference type="RuleBase" id="RU003355"/>
    </source>
</evidence>
<evidence type="ECO:0000256" key="2">
    <source>
        <dbReference type="ARBA" id="ARBA00022512"/>
    </source>
</evidence>
<evidence type="ECO:0000259" key="11">
    <source>
        <dbReference type="Pfam" id="PF00082"/>
    </source>
</evidence>
<evidence type="ECO:0000259" key="12">
    <source>
        <dbReference type="Pfam" id="PF02225"/>
    </source>
</evidence>
<dbReference type="Pfam" id="PF02225">
    <property type="entry name" value="PA"/>
    <property type="match status" value="1"/>
</dbReference>
<evidence type="ECO:0000256" key="4">
    <source>
        <dbReference type="ARBA" id="ARBA00022670"/>
    </source>
</evidence>
<keyword evidence="3" id="KW-0964">Secreted</keyword>
<evidence type="ECO:0000256" key="5">
    <source>
        <dbReference type="ARBA" id="ARBA00022729"/>
    </source>
</evidence>
<dbReference type="OrthoDB" id="9798386at2"/>
<dbReference type="CDD" id="cd07474">
    <property type="entry name" value="Peptidases_S8_subtilisin_Vpr-like"/>
    <property type="match status" value="1"/>
</dbReference>
<dbReference type="SUPFAM" id="SSF52743">
    <property type="entry name" value="Subtilisin-like"/>
    <property type="match status" value="1"/>
</dbReference>
<feature type="active site" description="Charge relay system" evidence="8 9">
    <location>
        <position position="177"/>
    </location>
</feature>
<dbReference type="InterPro" id="IPR000209">
    <property type="entry name" value="Peptidase_S8/S53_dom"/>
</dbReference>
<feature type="domain" description="PA" evidence="12">
    <location>
        <begin position="327"/>
        <end position="404"/>
    </location>
</feature>
<dbReference type="CDD" id="cd02133">
    <property type="entry name" value="PA_C5a_like"/>
    <property type="match status" value="1"/>
</dbReference>
<evidence type="ECO:0000256" key="1">
    <source>
        <dbReference type="ARBA" id="ARBA00011073"/>
    </source>
</evidence>
<keyword evidence="7 9" id="KW-0720">Serine protease</keyword>
<keyword evidence="6 9" id="KW-0378">Hydrolase</keyword>
<evidence type="ECO:0000256" key="7">
    <source>
        <dbReference type="ARBA" id="ARBA00022825"/>
    </source>
</evidence>
<keyword evidence="4 9" id="KW-0645">Protease</keyword>
<dbReference type="InterPro" id="IPR046450">
    <property type="entry name" value="PA_dom_sf"/>
</dbReference>
<dbReference type="Gene3D" id="3.50.30.30">
    <property type="match status" value="1"/>
</dbReference>
<dbReference type="InterPro" id="IPR050131">
    <property type="entry name" value="Peptidase_S8_subtilisin-like"/>
</dbReference>
<dbReference type="InterPro" id="IPR034213">
    <property type="entry name" value="S8_Vpr-like"/>
</dbReference>
<feature type="active site" description="Charge relay system" evidence="8 9">
    <location>
        <position position="136"/>
    </location>
</feature>
<dbReference type="InterPro" id="IPR036852">
    <property type="entry name" value="Peptidase_S8/S53_dom_sf"/>
</dbReference>
<dbReference type="PROSITE" id="PS00137">
    <property type="entry name" value="SUBTILASE_HIS"/>
    <property type="match status" value="1"/>
</dbReference>
<dbReference type="GO" id="GO:0006508">
    <property type="term" value="P:proteolysis"/>
    <property type="evidence" value="ECO:0007669"/>
    <property type="project" value="UniProtKB-KW"/>
</dbReference>
<dbReference type="InterPro" id="IPR015500">
    <property type="entry name" value="Peptidase_S8_subtilisin-rel"/>
</dbReference>
<dbReference type="PROSITE" id="PS00136">
    <property type="entry name" value="SUBTILASE_ASP"/>
    <property type="match status" value="1"/>
</dbReference>
<dbReference type="PROSITE" id="PS00138">
    <property type="entry name" value="SUBTILASE_SER"/>
    <property type="match status" value="1"/>
</dbReference>
<feature type="active site" description="Charge relay system" evidence="8 9">
    <location>
        <position position="471"/>
    </location>
</feature>
<dbReference type="GO" id="GO:0004252">
    <property type="term" value="F:serine-type endopeptidase activity"/>
    <property type="evidence" value="ECO:0007669"/>
    <property type="project" value="UniProtKB-UniRule"/>
</dbReference>
<reference evidence="13 14" key="1">
    <citation type="submission" date="2016-10" db="EMBL/GenBank/DDBJ databases">
        <authorList>
            <person name="de Groot N.N."/>
        </authorList>
    </citation>
    <scope>NUCLEOTIDE SEQUENCE [LARGE SCALE GENOMIC DNA]</scope>
    <source>
        <strain evidence="13 14">CGMCC 1.6134</strain>
    </source>
</reference>
<dbReference type="PANTHER" id="PTHR43806:SF65">
    <property type="entry name" value="SERINE PROTEASE APRX"/>
    <property type="match status" value="1"/>
</dbReference>
<feature type="domain" description="Peptidase S8/S53" evidence="11">
    <location>
        <begin position="127"/>
        <end position="523"/>
    </location>
</feature>
<dbReference type="PRINTS" id="PR00723">
    <property type="entry name" value="SUBTILISIN"/>
</dbReference>
<proteinExistence type="inferred from homology"/>
<name>A0A1I4L7Z2_9BACI</name>
<dbReference type="SUPFAM" id="SSF52025">
    <property type="entry name" value="PA domain"/>
    <property type="match status" value="1"/>
</dbReference>
<dbReference type="EMBL" id="FOTY01000007">
    <property type="protein sequence ID" value="SFL87145.1"/>
    <property type="molecule type" value="Genomic_DNA"/>
</dbReference>
<keyword evidence="2" id="KW-0134">Cell wall</keyword>
<evidence type="ECO:0000256" key="6">
    <source>
        <dbReference type="ARBA" id="ARBA00022801"/>
    </source>
</evidence>
<dbReference type="PROSITE" id="PS51892">
    <property type="entry name" value="SUBTILASE"/>
    <property type="match status" value="1"/>
</dbReference>
<dbReference type="InterPro" id="IPR023828">
    <property type="entry name" value="Peptidase_S8_Ser-AS"/>
</dbReference>
<dbReference type="InterPro" id="IPR023827">
    <property type="entry name" value="Peptidase_S8_Asp-AS"/>
</dbReference>
<comment type="similarity">
    <text evidence="1 9 10">Belongs to the peptidase S8 family.</text>
</comment>
<dbReference type="Gene3D" id="3.40.50.200">
    <property type="entry name" value="Peptidase S8/S53 domain"/>
    <property type="match status" value="2"/>
</dbReference>
<dbReference type="RefSeq" id="WP_090926444.1">
    <property type="nucleotide sequence ID" value="NZ_FOTY01000007.1"/>
</dbReference>